<evidence type="ECO:0000256" key="1">
    <source>
        <dbReference type="ARBA" id="ARBA00004418"/>
    </source>
</evidence>
<dbReference type="EMBL" id="CTRP01000003">
    <property type="protein sequence ID" value="CQR71190.1"/>
    <property type="molecule type" value="Genomic_DNA"/>
</dbReference>
<protein>
    <submittedName>
        <fullName evidence="6">Hydroxymethylpyrimidine ABC transporter, substrate-binding component</fullName>
    </submittedName>
</protein>
<feature type="domain" description="SsuA/THI5-like" evidence="5">
    <location>
        <begin position="67"/>
        <end position="270"/>
    </location>
</feature>
<feature type="chain" id="PRO_5038924384" evidence="4">
    <location>
        <begin position="25"/>
        <end position="365"/>
    </location>
</feature>
<reference evidence="7" key="1">
    <citation type="submission" date="2015-03" db="EMBL/GenBank/DDBJ databases">
        <authorList>
            <person name="Nijsse Bart"/>
        </authorList>
    </citation>
    <scope>NUCLEOTIDE SEQUENCE [LARGE SCALE GENOMIC DNA]</scope>
</reference>
<feature type="signal peptide" evidence="4">
    <location>
        <begin position="1"/>
        <end position="24"/>
    </location>
</feature>
<dbReference type="AlphaFoldDB" id="A0A0U1KUP9"/>
<dbReference type="RefSeq" id="WP_021169896.1">
    <property type="nucleotide sequence ID" value="NZ_CTRP01000003.1"/>
</dbReference>
<dbReference type="Proteomes" id="UP000049855">
    <property type="component" value="Unassembled WGS sequence"/>
</dbReference>
<dbReference type="GO" id="GO:0042597">
    <property type="term" value="C:periplasmic space"/>
    <property type="evidence" value="ECO:0007669"/>
    <property type="project" value="UniProtKB-SubCell"/>
</dbReference>
<proteinExistence type="inferred from homology"/>
<dbReference type="InterPro" id="IPR015168">
    <property type="entry name" value="SsuA/THI5"/>
</dbReference>
<evidence type="ECO:0000256" key="2">
    <source>
        <dbReference type="ARBA" id="ARBA00010742"/>
    </source>
</evidence>
<gene>
    <name evidence="6" type="ORF">SpAn4DRAFT_2168</name>
</gene>
<sequence length="365" mass="40283">MTLNWKKTCTLALAVMMSATLLTGCGGTATPTSSTMDEKAKDKAAGKKLEHVNMAYNPATGNILGFIAIDSGIAAEEGLEIELIPFTNSTDALNALQAGKVDMGVSFGTIAPLTMVTRGADFTIFGGYVSGGMPVYGNPNIKYTGLETFRGKTVAVARMYTPDLVWRGAMVKAGYDLSKDVKIIEFKKPAEVLEAVSSGKADIGIGTNSTYLQAVAAGLNIMTWTNDLDPMHVCCRPVANTQWINGNPDLVKRLMRAWIRAEEILINDPEYCVKLNMKYMELDEDQSRKMLLETNQVFEADPKSKGVRYMWQMMGKLNYAKTDGIDIEKHINTNLYKQALDELLAEKPDNKTLQMFAERYKKYND</sequence>
<keyword evidence="3 4" id="KW-0732">Signal</keyword>
<evidence type="ECO:0000259" key="5">
    <source>
        <dbReference type="Pfam" id="PF09084"/>
    </source>
</evidence>
<evidence type="ECO:0000313" key="7">
    <source>
        <dbReference type="Proteomes" id="UP000049855"/>
    </source>
</evidence>
<evidence type="ECO:0000313" key="6">
    <source>
        <dbReference type="EMBL" id="CQR71190.1"/>
    </source>
</evidence>
<dbReference type="PROSITE" id="PS51257">
    <property type="entry name" value="PROKAR_LIPOPROTEIN"/>
    <property type="match status" value="1"/>
</dbReference>
<evidence type="ECO:0000256" key="4">
    <source>
        <dbReference type="SAM" id="SignalP"/>
    </source>
</evidence>
<evidence type="ECO:0000256" key="3">
    <source>
        <dbReference type="ARBA" id="ARBA00022729"/>
    </source>
</evidence>
<comment type="subcellular location">
    <subcellularLocation>
        <location evidence="1">Periplasm</location>
    </subcellularLocation>
</comment>
<keyword evidence="7" id="KW-1185">Reference proteome</keyword>
<name>A0A0U1KUP9_9FIRM</name>
<dbReference type="PANTHER" id="PTHR30024">
    <property type="entry name" value="ALIPHATIC SULFONATES-BINDING PROTEIN-RELATED"/>
    <property type="match status" value="1"/>
</dbReference>
<dbReference type="PANTHER" id="PTHR30024:SF47">
    <property type="entry name" value="TAURINE-BINDING PERIPLASMIC PROTEIN"/>
    <property type="match status" value="1"/>
</dbReference>
<accession>A0A0U1KUP9</accession>
<organism evidence="6 7">
    <name type="scientific">Sporomusa ovata</name>
    <dbReference type="NCBI Taxonomy" id="2378"/>
    <lineage>
        <taxon>Bacteria</taxon>
        <taxon>Bacillati</taxon>
        <taxon>Bacillota</taxon>
        <taxon>Negativicutes</taxon>
        <taxon>Selenomonadales</taxon>
        <taxon>Sporomusaceae</taxon>
        <taxon>Sporomusa</taxon>
    </lineage>
</organism>
<dbReference type="SUPFAM" id="SSF53850">
    <property type="entry name" value="Periplasmic binding protein-like II"/>
    <property type="match status" value="1"/>
</dbReference>
<dbReference type="Gene3D" id="3.40.190.10">
    <property type="entry name" value="Periplasmic binding protein-like II"/>
    <property type="match status" value="2"/>
</dbReference>
<dbReference type="Pfam" id="PF09084">
    <property type="entry name" value="NMT1"/>
    <property type="match status" value="1"/>
</dbReference>
<comment type="similarity">
    <text evidence="2">Belongs to the bacterial solute-binding protein SsuA/TauA family.</text>
</comment>